<keyword evidence="3" id="KW-1185">Reference proteome</keyword>
<evidence type="ECO:0000259" key="1">
    <source>
        <dbReference type="Pfam" id="PF12867"/>
    </source>
</evidence>
<comment type="caution">
    <text evidence="2">The sequence shown here is derived from an EMBL/GenBank/DDBJ whole genome shotgun (WGS) entry which is preliminary data.</text>
</comment>
<reference evidence="2 3" key="1">
    <citation type="submission" date="2020-08" db="EMBL/GenBank/DDBJ databases">
        <title>Genomic Encyclopedia of Type Strains, Phase IV (KMG-IV): sequencing the most valuable type-strain genomes for metagenomic binning, comparative biology and taxonomic classification.</title>
        <authorList>
            <person name="Goeker M."/>
        </authorList>
    </citation>
    <scope>NUCLEOTIDE SEQUENCE [LARGE SCALE GENOMIC DNA]</scope>
    <source>
        <strain evidence="2 3">DSM 103725</strain>
    </source>
</reference>
<sequence length="163" mass="17758">MAFEQEITVYRFQAGYAEMLLDGLDADKAFSLICDGGVSPAWIIGHLGFVSNNVASRFGGESKIDLEAWGKLFSGGSTPTADASDYPSWDELLGVYRQGHEVFIATISGIGEDVLSAENPNERMRQGLPTVEDFLSFVATGHVAMHLGQLSTWRRVQGQPPLF</sequence>
<gene>
    <name evidence="2" type="ORF">HNQ40_002751</name>
</gene>
<dbReference type="AlphaFoldDB" id="A0A7X0HAR5"/>
<accession>A0A7X0HAR5</accession>
<protein>
    <recommendedName>
        <fullName evidence="1">DinB-like domain-containing protein</fullName>
    </recommendedName>
</protein>
<organism evidence="2 3">
    <name type="scientific">Algisphaera agarilytica</name>
    <dbReference type="NCBI Taxonomy" id="1385975"/>
    <lineage>
        <taxon>Bacteria</taxon>
        <taxon>Pseudomonadati</taxon>
        <taxon>Planctomycetota</taxon>
        <taxon>Phycisphaerae</taxon>
        <taxon>Phycisphaerales</taxon>
        <taxon>Phycisphaeraceae</taxon>
        <taxon>Algisphaera</taxon>
    </lineage>
</organism>
<dbReference type="Proteomes" id="UP000541810">
    <property type="component" value="Unassembled WGS sequence"/>
</dbReference>
<dbReference type="EMBL" id="JACHGY010000001">
    <property type="protein sequence ID" value="MBB6430945.1"/>
    <property type="molecule type" value="Genomic_DNA"/>
</dbReference>
<evidence type="ECO:0000313" key="3">
    <source>
        <dbReference type="Proteomes" id="UP000541810"/>
    </source>
</evidence>
<dbReference type="InterPro" id="IPR034660">
    <property type="entry name" value="DinB/YfiT-like"/>
</dbReference>
<dbReference type="Pfam" id="PF12867">
    <property type="entry name" value="DinB_2"/>
    <property type="match status" value="1"/>
</dbReference>
<feature type="domain" description="DinB-like" evidence="1">
    <location>
        <begin position="18"/>
        <end position="150"/>
    </location>
</feature>
<dbReference type="InterPro" id="IPR024775">
    <property type="entry name" value="DinB-like"/>
</dbReference>
<dbReference type="RefSeq" id="WP_184678437.1">
    <property type="nucleotide sequence ID" value="NZ_JACHGY010000001.1"/>
</dbReference>
<proteinExistence type="predicted"/>
<name>A0A7X0HAR5_9BACT</name>
<dbReference type="Gene3D" id="1.20.120.450">
    <property type="entry name" value="dinb family like domain"/>
    <property type="match status" value="1"/>
</dbReference>
<evidence type="ECO:0000313" key="2">
    <source>
        <dbReference type="EMBL" id="MBB6430945.1"/>
    </source>
</evidence>
<dbReference type="SUPFAM" id="SSF109854">
    <property type="entry name" value="DinB/YfiT-like putative metalloenzymes"/>
    <property type="match status" value="1"/>
</dbReference>